<dbReference type="OrthoDB" id="5863171at2759"/>
<dbReference type="Pfam" id="PF14330">
    <property type="entry name" value="DUF4387"/>
    <property type="match status" value="1"/>
</dbReference>
<comment type="caution">
    <text evidence="2">The sequence shown here is derived from an EMBL/GenBank/DDBJ whole genome shotgun (WGS) entry which is preliminary data.</text>
</comment>
<feature type="domain" description="DUF4387" evidence="1">
    <location>
        <begin position="553"/>
        <end position="661"/>
    </location>
</feature>
<dbReference type="GeneID" id="28739926"/>
<dbReference type="VEuPathDB" id="FungiDB:AB675_7660"/>
<proteinExistence type="predicted"/>
<dbReference type="AlphaFoldDB" id="A0A0N0NME0"/>
<evidence type="ECO:0000259" key="1">
    <source>
        <dbReference type="Pfam" id="PF14330"/>
    </source>
</evidence>
<gene>
    <name evidence="2" type="ORF">AB675_7660</name>
</gene>
<dbReference type="RefSeq" id="XP_018000314.1">
    <property type="nucleotide sequence ID" value="XM_018148046.1"/>
</dbReference>
<evidence type="ECO:0000313" key="3">
    <source>
        <dbReference type="Proteomes" id="UP000038010"/>
    </source>
</evidence>
<keyword evidence="3" id="KW-1185">Reference proteome</keyword>
<protein>
    <recommendedName>
        <fullName evidence="1">DUF4387 domain-containing protein</fullName>
    </recommendedName>
</protein>
<accession>A0A0N0NME0</accession>
<dbReference type="STRING" id="1664694.A0A0N0NME0"/>
<dbReference type="Proteomes" id="UP000038010">
    <property type="component" value="Unassembled WGS sequence"/>
</dbReference>
<evidence type="ECO:0000313" key="2">
    <source>
        <dbReference type="EMBL" id="KPI40351.1"/>
    </source>
</evidence>
<organism evidence="2 3">
    <name type="scientific">Cyphellophora attinorum</name>
    <dbReference type="NCBI Taxonomy" id="1664694"/>
    <lineage>
        <taxon>Eukaryota</taxon>
        <taxon>Fungi</taxon>
        <taxon>Dikarya</taxon>
        <taxon>Ascomycota</taxon>
        <taxon>Pezizomycotina</taxon>
        <taxon>Eurotiomycetes</taxon>
        <taxon>Chaetothyriomycetidae</taxon>
        <taxon>Chaetothyriales</taxon>
        <taxon>Cyphellophoraceae</taxon>
        <taxon>Cyphellophora</taxon>
    </lineage>
</organism>
<sequence>MPELTDNAAHTNKTDPLVPLCHIVTPVGCLGFGIDKDIIDAELERLTKTGIPTAIILDSGSTDSGPSKLATGSTSAPLFAYKRDLGHLIPLVHKYHVPLLFSSAGGDGSGKHVDDMVDVIEGIQDASDSKYKAKTLAVYSDVSKDLVRSRLASGHITGCGPPVPTLTEDDIAGAPTIVGQMGAEPFLDAITIRSIHGIRFMNGNQQPLSSLPPSVLGGFFHIGKILECGGQCATPKSRPARATIYTNGTFDVVGLEPGARCTALSVATHTFYEKSRPDFLHGPGGILDLTNSTYTELADGKSCRSSGAIFRHSLAQGNPYTLKLEGARTNGFRSMFVGVFREPALTSQLPKYFPRLHAYVSQQHAHLPRGDWDLLLHPFGALGQNSTPFGEVCIVGETFGRTQEIANSVSNAARVACIHGPYEGQKATSGNMAFGIAGKTEIECGPFPQFCVYHLMELEGGEEGAVEVGESPIREGRFDAPPKPLSGDRQGKGLFSWRTVSIGVNENPLPEYPRTPAAMSSDRPSIDVQPPAISSAVTAALPTLPEDGSDPTLLDLASIIRSKNAGPYEITFDLLFTNPQLFHALASASPPVLSKSIIAKLYGLESEEQVVYCGWFPQALGFKATIPRVGYKDGKTVREVSGGWGDVDVHGSQMYGRLAGVRVPRELVEGIFGNGVAVDGKADVEVNGAVVNGAINGSGTEEKKAEVNGAVVKGTINGTGTEEKKAEVDGTANSTGTVEQKYEVDAQVVEVKVNEGIEAHA</sequence>
<reference evidence="2 3" key="1">
    <citation type="submission" date="2015-06" db="EMBL/GenBank/DDBJ databases">
        <title>Draft genome of the ant-associated black yeast Phialophora attae CBS 131958.</title>
        <authorList>
            <person name="Moreno L.F."/>
            <person name="Stielow B.J."/>
            <person name="de Hoog S."/>
            <person name="Vicente V.A."/>
            <person name="Weiss V.A."/>
            <person name="de Vries M."/>
            <person name="Cruz L.M."/>
            <person name="Souza E.M."/>
        </authorList>
    </citation>
    <scope>NUCLEOTIDE SEQUENCE [LARGE SCALE GENOMIC DNA]</scope>
    <source>
        <strain evidence="2 3">CBS 131958</strain>
    </source>
</reference>
<dbReference type="InterPro" id="IPR025496">
    <property type="entry name" value="DUF4387"/>
</dbReference>
<name>A0A0N0NME0_9EURO</name>
<dbReference type="EMBL" id="LFJN01000012">
    <property type="protein sequence ID" value="KPI40351.1"/>
    <property type="molecule type" value="Genomic_DNA"/>
</dbReference>